<comment type="subcellular location">
    <subcellularLocation>
        <location evidence="1">Nucleus</location>
    </subcellularLocation>
</comment>
<feature type="domain" description="Xylanolytic transcriptional activator regulatory" evidence="3">
    <location>
        <begin position="101"/>
        <end position="174"/>
    </location>
</feature>
<dbReference type="STRING" id="1664694.A0A0N0NPH7"/>
<proteinExistence type="predicted"/>
<dbReference type="PANTHER" id="PTHR31001">
    <property type="entry name" value="UNCHARACTERIZED TRANSCRIPTIONAL REGULATORY PROTEIN"/>
    <property type="match status" value="1"/>
</dbReference>
<evidence type="ECO:0000259" key="3">
    <source>
        <dbReference type="SMART" id="SM00906"/>
    </source>
</evidence>
<dbReference type="GeneID" id="28734001"/>
<dbReference type="OrthoDB" id="2269373at2759"/>
<evidence type="ECO:0000256" key="1">
    <source>
        <dbReference type="ARBA" id="ARBA00004123"/>
    </source>
</evidence>
<dbReference type="InterPro" id="IPR007219">
    <property type="entry name" value="XnlR_reg_dom"/>
</dbReference>
<dbReference type="GO" id="GO:0008270">
    <property type="term" value="F:zinc ion binding"/>
    <property type="evidence" value="ECO:0007669"/>
    <property type="project" value="InterPro"/>
</dbReference>
<reference evidence="4 5" key="1">
    <citation type="submission" date="2015-06" db="EMBL/GenBank/DDBJ databases">
        <title>Draft genome of the ant-associated black yeast Phialophora attae CBS 131958.</title>
        <authorList>
            <person name="Moreno L.F."/>
            <person name="Stielow B.J."/>
            <person name="de Hoog S."/>
            <person name="Vicente V.A."/>
            <person name="Weiss V.A."/>
            <person name="de Vries M."/>
            <person name="Cruz L.M."/>
            <person name="Souza E.M."/>
        </authorList>
    </citation>
    <scope>NUCLEOTIDE SEQUENCE [LARGE SCALE GENOMIC DNA]</scope>
    <source>
        <strain evidence="4 5">CBS 131958</strain>
    </source>
</reference>
<name>A0A0N0NPH7_9EURO</name>
<comment type="caution">
    <text evidence="4">The sequence shown here is derived from an EMBL/GenBank/DDBJ whole genome shotgun (WGS) entry which is preliminary data.</text>
</comment>
<gene>
    <name evidence="4" type="ORF">AB675_2171</name>
</gene>
<evidence type="ECO:0000256" key="2">
    <source>
        <dbReference type="ARBA" id="ARBA00023242"/>
    </source>
</evidence>
<evidence type="ECO:0000313" key="4">
    <source>
        <dbReference type="EMBL" id="KPI42738.1"/>
    </source>
</evidence>
<evidence type="ECO:0000313" key="5">
    <source>
        <dbReference type="Proteomes" id="UP000038010"/>
    </source>
</evidence>
<dbReference type="RefSeq" id="XP_018002701.1">
    <property type="nucleotide sequence ID" value="XM_018142121.1"/>
</dbReference>
<dbReference type="GO" id="GO:0003677">
    <property type="term" value="F:DNA binding"/>
    <property type="evidence" value="ECO:0007669"/>
    <property type="project" value="InterPro"/>
</dbReference>
<dbReference type="CDD" id="cd12148">
    <property type="entry name" value="fungal_TF_MHR"/>
    <property type="match status" value="1"/>
</dbReference>
<dbReference type="Proteomes" id="UP000038010">
    <property type="component" value="Unassembled WGS sequence"/>
</dbReference>
<dbReference type="AlphaFoldDB" id="A0A0N0NPH7"/>
<organism evidence="4 5">
    <name type="scientific">Cyphellophora attinorum</name>
    <dbReference type="NCBI Taxonomy" id="1664694"/>
    <lineage>
        <taxon>Eukaryota</taxon>
        <taxon>Fungi</taxon>
        <taxon>Dikarya</taxon>
        <taxon>Ascomycota</taxon>
        <taxon>Pezizomycotina</taxon>
        <taxon>Eurotiomycetes</taxon>
        <taxon>Chaetothyriomycetidae</taxon>
        <taxon>Chaetothyriales</taxon>
        <taxon>Cyphellophoraceae</taxon>
        <taxon>Cyphellophora</taxon>
    </lineage>
</organism>
<dbReference type="VEuPathDB" id="FungiDB:AB675_2171"/>
<dbReference type="GO" id="GO:0005634">
    <property type="term" value="C:nucleus"/>
    <property type="evidence" value="ECO:0007669"/>
    <property type="project" value="UniProtKB-SubCell"/>
</dbReference>
<dbReference type="InterPro" id="IPR050613">
    <property type="entry name" value="Sec_Metabolite_Reg"/>
</dbReference>
<keyword evidence="5" id="KW-1185">Reference proteome</keyword>
<dbReference type="GO" id="GO:0006351">
    <property type="term" value="P:DNA-templated transcription"/>
    <property type="evidence" value="ECO:0007669"/>
    <property type="project" value="InterPro"/>
</dbReference>
<sequence>MFFAWEKEPILQKASAGTEGLDAGEHSFCFSVYALATLSLSDPECQALLAASRESTLRTLQLATEAALRSANYVSTRSLLVVQALTMYMLSMRNRARPATLFTLLGVILRISQRIGIHRDGDILGLPVVKAEERRRTWWQIQYLEISISQLIGCISITLYAGWDVKLPANLNDEDFSSDMTTLPPSRVGLTSMSPALWSYFVLDYTRRMRTPPTSATWIILNDSGPENQATIYEGYRSMLADRFLQYCEILNPLHVLMQIQIQVFLLAMQRVGAQPNLRSSRISDMPQANRDKLLAICRKGMDYYILGETTPALGRFKWNIENYFQWTAIVYILIEAHHRAATREAEGLWQLISKVCEVHPKLMTAIHFPEVSAVARLAVLAWRERRESWEKGLSGDGSREQTLETPWCVDTFQQMLDGGKHSEEGEQVAVDGLDDFDFDLIDWEFWETGVRAV</sequence>
<protein>
    <recommendedName>
        <fullName evidence="3">Xylanolytic transcriptional activator regulatory domain-containing protein</fullName>
    </recommendedName>
</protein>
<dbReference type="Pfam" id="PF04082">
    <property type="entry name" value="Fungal_trans"/>
    <property type="match status" value="1"/>
</dbReference>
<dbReference type="SMART" id="SM00906">
    <property type="entry name" value="Fungal_trans"/>
    <property type="match status" value="1"/>
</dbReference>
<dbReference type="EMBL" id="LFJN01000006">
    <property type="protein sequence ID" value="KPI42738.1"/>
    <property type="molecule type" value="Genomic_DNA"/>
</dbReference>
<keyword evidence="2" id="KW-0539">Nucleus</keyword>
<accession>A0A0N0NPH7</accession>
<dbReference type="PANTHER" id="PTHR31001:SF85">
    <property type="entry name" value="ZN(II)2CYS6 TRANSCRIPTION FACTOR (EUROFUNG)"/>
    <property type="match status" value="1"/>
</dbReference>